<accession>A0A943A680</accession>
<evidence type="ECO:0000313" key="2">
    <source>
        <dbReference type="EMBL" id="MBS4893126.1"/>
    </source>
</evidence>
<feature type="transmembrane region" description="Helical" evidence="1">
    <location>
        <begin position="6"/>
        <end position="23"/>
    </location>
</feature>
<gene>
    <name evidence="2" type="ORF">KHZ90_05035</name>
</gene>
<name>A0A943A680_VEIPA</name>
<comment type="caution">
    <text evidence="2">The sequence shown here is derived from an EMBL/GenBank/DDBJ whole genome shotgun (WGS) entry which is preliminary data.</text>
</comment>
<feature type="transmembrane region" description="Helical" evidence="1">
    <location>
        <begin position="30"/>
        <end position="49"/>
    </location>
</feature>
<reference evidence="2" key="1">
    <citation type="submission" date="2021-02" db="EMBL/GenBank/DDBJ databases">
        <title>Infant gut strain persistence is associated with maternal origin, phylogeny, and functional potential including surface adhesion and iron acquisition.</title>
        <authorList>
            <person name="Lou Y.C."/>
        </authorList>
    </citation>
    <scope>NUCLEOTIDE SEQUENCE</scope>
    <source>
        <strain evidence="2">L3_108_031G1_dasL3_108_031G1_concoct_20</strain>
    </source>
</reference>
<feature type="transmembrane region" description="Helical" evidence="1">
    <location>
        <begin position="94"/>
        <end position="112"/>
    </location>
</feature>
<feature type="transmembrane region" description="Helical" evidence="1">
    <location>
        <begin position="55"/>
        <end position="73"/>
    </location>
</feature>
<proteinExistence type="predicted"/>
<sequence>MYQDLIMIFGIIFFIYKLITHKGKLSLARIIYTFSLVLGCGIFFIRNLISPFTMLFWWIFCMGISLVGMYFMLKNDEFESDKVEMYQSNIKVGVYVWLFLVALYIFLYVLTYY</sequence>
<keyword evidence="1" id="KW-0472">Membrane</keyword>
<dbReference type="AlphaFoldDB" id="A0A943A680"/>
<evidence type="ECO:0000256" key="1">
    <source>
        <dbReference type="SAM" id="Phobius"/>
    </source>
</evidence>
<protein>
    <submittedName>
        <fullName evidence="2">Uncharacterized protein</fullName>
    </submittedName>
</protein>
<keyword evidence="1" id="KW-1133">Transmembrane helix</keyword>
<keyword evidence="1" id="KW-0812">Transmembrane</keyword>
<dbReference type="EMBL" id="JAGZMU010000002">
    <property type="protein sequence ID" value="MBS4893126.1"/>
    <property type="molecule type" value="Genomic_DNA"/>
</dbReference>
<organism evidence="2 3">
    <name type="scientific">Veillonella parvula</name>
    <name type="common">Staphylococcus parvulus</name>
    <dbReference type="NCBI Taxonomy" id="29466"/>
    <lineage>
        <taxon>Bacteria</taxon>
        <taxon>Bacillati</taxon>
        <taxon>Bacillota</taxon>
        <taxon>Negativicutes</taxon>
        <taxon>Veillonellales</taxon>
        <taxon>Veillonellaceae</taxon>
        <taxon>Veillonella</taxon>
    </lineage>
</organism>
<evidence type="ECO:0000313" key="3">
    <source>
        <dbReference type="Proteomes" id="UP000778864"/>
    </source>
</evidence>
<dbReference type="Proteomes" id="UP000778864">
    <property type="component" value="Unassembled WGS sequence"/>
</dbReference>